<evidence type="ECO:0000313" key="5">
    <source>
        <dbReference type="EMBL" id="AAL86601.1"/>
    </source>
</evidence>
<name>Q8T2W2_TRYCR</name>
<dbReference type="VEuPathDB" id="TriTrypDB:TCSYLVIO_005632"/>
<evidence type="ECO:0000256" key="2">
    <source>
        <dbReference type="ARBA" id="ARBA00004906"/>
    </source>
</evidence>
<dbReference type="GO" id="GO:0016567">
    <property type="term" value="P:protein ubiquitination"/>
    <property type="evidence" value="ECO:0007669"/>
    <property type="project" value="UniProtKB-UniPathway"/>
</dbReference>
<dbReference type="VEuPathDB" id="TriTrypDB:TCDM_01643"/>
<dbReference type="VEuPathDB" id="TriTrypDB:TcBrA4_0059490"/>
<keyword evidence="4" id="KW-0539">Nucleus</keyword>
<dbReference type="VEuPathDB" id="TriTrypDB:TcCLB.510431.80"/>
<dbReference type="SMART" id="SM00667">
    <property type="entry name" value="LisH"/>
    <property type="match status" value="1"/>
</dbReference>
<evidence type="ECO:0000256" key="4">
    <source>
        <dbReference type="ARBA" id="ARBA00023242"/>
    </source>
</evidence>
<reference evidence="5" key="1">
    <citation type="submission" date="2002-03" db="EMBL/GenBank/DDBJ databases">
        <authorList>
            <person name="Andersson B."/>
            <person name="Bontempi E.J."/>
        </authorList>
    </citation>
    <scope>NUCLEOTIDE SEQUENCE</scope>
    <source>
        <strain evidence="5">CL Brener</strain>
    </source>
</reference>
<dbReference type="AlphaFoldDB" id="Q8T2W2"/>
<proteinExistence type="predicted"/>
<dbReference type="VEuPathDB" id="TriTrypDB:TcCL_NonESM13313"/>
<dbReference type="VEuPathDB" id="TriTrypDB:ECC02_002703"/>
<comment type="subcellular location">
    <subcellularLocation>
        <location evidence="1">Nucleus</location>
    </subcellularLocation>
</comment>
<dbReference type="PANTHER" id="PTHR13129:SF4">
    <property type="entry name" value="DDB1- AND CUL4-ASSOCIATED FACTOR 1"/>
    <property type="match status" value="1"/>
</dbReference>
<dbReference type="VEuPathDB" id="TriTrypDB:C4B63_2g359"/>
<keyword evidence="3" id="KW-0833">Ubl conjugation pathway</keyword>
<organism evidence="5">
    <name type="scientific">Trypanosoma cruzi</name>
    <dbReference type="NCBI Taxonomy" id="5693"/>
    <lineage>
        <taxon>Eukaryota</taxon>
        <taxon>Discoba</taxon>
        <taxon>Euglenozoa</taxon>
        <taxon>Kinetoplastea</taxon>
        <taxon>Metakinetoplastina</taxon>
        <taxon>Trypanosomatida</taxon>
        <taxon>Trypanosomatidae</taxon>
        <taxon>Trypanosoma</taxon>
        <taxon>Schizotrypanum</taxon>
    </lineage>
</organism>
<dbReference type="Pfam" id="PF08513">
    <property type="entry name" value="LisH"/>
    <property type="match status" value="1"/>
</dbReference>
<gene>
    <name evidence="5" type="primary">Tcc1i14-2.3</name>
</gene>
<dbReference type="UniPathway" id="UPA00143"/>
<sequence length="172" mass="19823">MSAKLHFFPVVARALQLMVTLQRYADTRLLFDALDVNSVARELLKQYDDVQKEYISMMGSRYTAGDVHATGRFMENVKCFLFDKENKENLTVSVDPVELERRQAIIAHSYINYSRESLLELIYRYLDSEGLQNAASVLRRDANLSSDFSQLQQSTHLNTDVTAFSDNWCTYS</sequence>
<dbReference type="GO" id="GO:0005634">
    <property type="term" value="C:nucleus"/>
    <property type="evidence" value="ECO:0007669"/>
    <property type="project" value="UniProtKB-SubCell"/>
</dbReference>
<dbReference type="VEuPathDB" id="TriTrypDB:Tc_MARK_4260"/>
<comment type="pathway">
    <text evidence="2">Protein modification; protein ubiquitination.</text>
</comment>
<evidence type="ECO:0000256" key="3">
    <source>
        <dbReference type="ARBA" id="ARBA00022786"/>
    </source>
</evidence>
<dbReference type="VEuPathDB" id="TriTrypDB:BCY84_14524"/>
<dbReference type="EMBL" id="AC114397">
    <property type="protein sequence ID" value="AAL86601.1"/>
    <property type="molecule type" value="Genomic_DNA"/>
</dbReference>
<protein>
    <submittedName>
        <fullName evidence="5">Tcc1i14-2.3</fullName>
    </submittedName>
</protein>
<dbReference type="PANTHER" id="PTHR13129">
    <property type="entry name" value="VPRBP PROTEIN-RELATED"/>
    <property type="match status" value="1"/>
</dbReference>
<dbReference type="PROSITE" id="PS50896">
    <property type="entry name" value="LISH"/>
    <property type="match status" value="1"/>
</dbReference>
<dbReference type="VEuPathDB" id="TriTrypDB:TcYC6_0071990"/>
<evidence type="ECO:0000256" key="1">
    <source>
        <dbReference type="ARBA" id="ARBA00004123"/>
    </source>
</evidence>
<accession>Q8T2W2</accession>
<dbReference type="InterPro" id="IPR033270">
    <property type="entry name" value="VPRBP/DCAF1"/>
</dbReference>
<dbReference type="VEuPathDB" id="TriTrypDB:TcCLB.508337.10"/>
<dbReference type="GO" id="GO:0080008">
    <property type="term" value="C:Cul4-RING E3 ubiquitin ligase complex"/>
    <property type="evidence" value="ECO:0007669"/>
    <property type="project" value="TreeGrafter"/>
</dbReference>
<dbReference type="InterPro" id="IPR006594">
    <property type="entry name" value="LisH"/>
</dbReference>
<dbReference type="VEuPathDB" id="TriTrypDB:C3747_1g397"/>
<dbReference type="VEuPathDB" id="TriTrypDB:TcG_07335"/>